<name>A0A561PPH5_9BACT</name>
<dbReference type="Gene3D" id="2.60.120.1440">
    <property type="match status" value="1"/>
</dbReference>
<gene>
    <name evidence="4" type="ORF">FHW36_105449</name>
</gene>
<accession>A0A561PPH5</accession>
<dbReference type="Proteomes" id="UP000320811">
    <property type="component" value="Unassembled WGS sequence"/>
</dbReference>
<dbReference type="InterPro" id="IPR012373">
    <property type="entry name" value="Ferrdict_sens_TM"/>
</dbReference>
<feature type="domain" description="Protein FecR C-terminal" evidence="3">
    <location>
        <begin position="257"/>
        <end position="324"/>
    </location>
</feature>
<dbReference type="PANTHER" id="PTHR30273:SF2">
    <property type="entry name" value="PROTEIN FECR"/>
    <property type="match status" value="1"/>
</dbReference>
<organism evidence="4 5">
    <name type="scientific">Chitinophaga polysaccharea</name>
    <dbReference type="NCBI Taxonomy" id="1293035"/>
    <lineage>
        <taxon>Bacteria</taxon>
        <taxon>Pseudomonadati</taxon>
        <taxon>Bacteroidota</taxon>
        <taxon>Chitinophagia</taxon>
        <taxon>Chitinophagales</taxon>
        <taxon>Chitinophagaceae</taxon>
        <taxon>Chitinophaga</taxon>
    </lineage>
</organism>
<dbReference type="PANTHER" id="PTHR30273">
    <property type="entry name" value="PERIPLASMIC SIGNAL SENSOR AND SIGMA FACTOR ACTIVATOR FECR-RELATED"/>
    <property type="match status" value="1"/>
</dbReference>
<dbReference type="InterPro" id="IPR032508">
    <property type="entry name" value="FecR_C"/>
</dbReference>
<dbReference type="Pfam" id="PF04773">
    <property type="entry name" value="FecR"/>
    <property type="match status" value="1"/>
</dbReference>
<feature type="transmembrane region" description="Helical" evidence="1">
    <location>
        <begin position="86"/>
        <end position="106"/>
    </location>
</feature>
<keyword evidence="1" id="KW-1133">Transmembrane helix</keyword>
<dbReference type="GO" id="GO:0016989">
    <property type="term" value="F:sigma factor antagonist activity"/>
    <property type="evidence" value="ECO:0007669"/>
    <property type="project" value="TreeGrafter"/>
</dbReference>
<comment type="caution">
    <text evidence="4">The sequence shown here is derived from an EMBL/GenBank/DDBJ whole genome shotgun (WGS) entry which is preliminary data.</text>
</comment>
<evidence type="ECO:0000259" key="3">
    <source>
        <dbReference type="Pfam" id="PF16344"/>
    </source>
</evidence>
<dbReference type="AlphaFoldDB" id="A0A561PPH5"/>
<evidence type="ECO:0000313" key="5">
    <source>
        <dbReference type="Proteomes" id="UP000320811"/>
    </source>
</evidence>
<dbReference type="OrthoDB" id="1452822at2"/>
<evidence type="ECO:0000313" key="4">
    <source>
        <dbReference type="EMBL" id="TWF40008.1"/>
    </source>
</evidence>
<feature type="domain" description="FecR protein" evidence="2">
    <location>
        <begin position="119"/>
        <end position="213"/>
    </location>
</feature>
<keyword evidence="5" id="KW-1185">Reference proteome</keyword>
<sequence>MREQELYLLVTRYLSGQTSDAENAWLMDWMTADKRHQQDFDEIKRVWQEHQRTTDEQVGQALSVLRARIAADEERPAPVKSKRVQLYWFAAAAGIMGMVLTTWYLFTPKPTNQLLSLKVITRPGEKKTIVLEDSTRVVLGPESELSYPAAFAKDNRTVSVKGQAYFEVSQAPHQPFVVKTSLLSVQVLGTHFNVQADPKAPANTVALLEGAVKVKLKGTKTYLLKPGQEISVDRQTNQIALNPLDSTSVLGWQQNVLIFKNEEFGSAAARIEKMYGVKIVFNNGAAAATHLYAQFKNEPLDAVMETICTSGVLTYRQQGDTIYVNMKKGTK</sequence>
<dbReference type="InterPro" id="IPR006860">
    <property type="entry name" value="FecR"/>
</dbReference>
<dbReference type="RefSeq" id="WP_145671174.1">
    <property type="nucleotide sequence ID" value="NZ_VIWO01000005.1"/>
</dbReference>
<dbReference type="PIRSF" id="PIRSF018266">
    <property type="entry name" value="FecR"/>
    <property type="match status" value="1"/>
</dbReference>
<dbReference type="EMBL" id="VIWO01000005">
    <property type="protein sequence ID" value="TWF40008.1"/>
    <property type="molecule type" value="Genomic_DNA"/>
</dbReference>
<proteinExistence type="predicted"/>
<evidence type="ECO:0000259" key="2">
    <source>
        <dbReference type="Pfam" id="PF04773"/>
    </source>
</evidence>
<dbReference type="Gene3D" id="3.55.50.30">
    <property type="match status" value="1"/>
</dbReference>
<reference evidence="4 5" key="1">
    <citation type="submission" date="2019-06" db="EMBL/GenBank/DDBJ databases">
        <title>Sorghum-associated microbial communities from plants grown in Nebraska, USA.</title>
        <authorList>
            <person name="Schachtman D."/>
        </authorList>
    </citation>
    <scope>NUCLEOTIDE SEQUENCE [LARGE SCALE GENOMIC DNA]</scope>
    <source>
        <strain evidence="4 5">1209</strain>
    </source>
</reference>
<dbReference type="Pfam" id="PF16344">
    <property type="entry name" value="FecR_C"/>
    <property type="match status" value="1"/>
</dbReference>
<keyword evidence="1" id="KW-0812">Transmembrane</keyword>
<protein>
    <submittedName>
        <fullName evidence="4">FecR family protein</fullName>
    </submittedName>
</protein>
<evidence type="ECO:0000256" key="1">
    <source>
        <dbReference type="SAM" id="Phobius"/>
    </source>
</evidence>
<keyword evidence="1" id="KW-0472">Membrane</keyword>